<evidence type="ECO:0000313" key="1">
    <source>
        <dbReference type="EMBL" id="KOO68719.1"/>
    </source>
</evidence>
<dbReference type="EMBL" id="LFQU01000010">
    <property type="protein sequence ID" value="KOO68719.1"/>
    <property type="molecule type" value="Genomic_DNA"/>
</dbReference>
<proteinExistence type="predicted"/>
<comment type="caution">
    <text evidence="1">The sequence shown here is derived from an EMBL/GenBank/DDBJ whole genome shotgun (WGS) entry which is preliminary data.</text>
</comment>
<evidence type="ECO:0000313" key="2">
    <source>
        <dbReference type="Proteomes" id="UP000036951"/>
    </source>
</evidence>
<sequence length="152" mass="17401">MQQGWTAGPVENGDLSEKYGYEPKFGLQDNYFDITMGEGSSVAVKIMDVETDRCIRFVFVNENSTATVSQIPQGKYYLKLAYGRDWMQHDTDSVTVGKFTTHVFYEKSRNVFDFGRKNSLREVNYELKINVRNASAENNFSTEPISESEFNS</sequence>
<accession>A0A8E1UR76</accession>
<dbReference type="AlphaFoldDB" id="A0A8E1UR76"/>
<dbReference type="Proteomes" id="UP000036951">
    <property type="component" value="Unassembled WGS sequence"/>
</dbReference>
<gene>
    <name evidence="1" type="ORF">ACU52_06500</name>
</gene>
<dbReference type="OrthoDB" id="9779622at2"/>
<name>A0A8E1UR76_9BACT</name>
<keyword evidence="2" id="KW-1185">Reference proteome</keyword>
<protein>
    <submittedName>
        <fullName evidence="1">Uncharacterized protein</fullName>
    </submittedName>
</protein>
<reference evidence="1 2" key="1">
    <citation type="submission" date="2015-06" db="EMBL/GenBank/DDBJ databases">
        <title>Prevotella sp. 109, sp. nov., a novel member of the family Prevotellaceae isolated from human faeces.</title>
        <authorList>
            <person name="Shkoporov A.N."/>
            <person name="Chaplin A.V."/>
            <person name="Kafarskaia L.I."/>
            <person name="Efimov B.A."/>
        </authorList>
    </citation>
    <scope>NUCLEOTIDE SEQUENCE [LARGE SCALE GENOMIC DNA]</scope>
    <source>
        <strain evidence="1 2">109</strain>
    </source>
</reference>
<organism evidence="1 2">
    <name type="scientific">Xylanibacter rarus</name>
    <dbReference type="NCBI Taxonomy" id="1676614"/>
    <lineage>
        <taxon>Bacteria</taxon>
        <taxon>Pseudomonadati</taxon>
        <taxon>Bacteroidota</taxon>
        <taxon>Bacteroidia</taxon>
        <taxon>Bacteroidales</taxon>
        <taxon>Prevotellaceae</taxon>
        <taxon>Xylanibacter</taxon>
    </lineage>
</organism>